<name>A0A8S5TH81_9CAUD</name>
<protein>
    <submittedName>
        <fullName evidence="1">Uncharacterized protein</fullName>
    </submittedName>
</protein>
<accession>A0A8S5TH81</accession>
<organism evidence="1">
    <name type="scientific">Siphoviridae sp. ctTfn5</name>
    <dbReference type="NCBI Taxonomy" id="2827878"/>
    <lineage>
        <taxon>Viruses</taxon>
        <taxon>Duplodnaviria</taxon>
        <taxon>Heunggongvirae</taxon>
        <taxon>Uroviricota</taxon>
        <taxon>Caudoviricetes</taxon>
    </lineage>
</organism>
<evidence type="ECO:0000313" key="1">
    <source>
        <dbReference type="EMBL" id="DAF62630.1"/>
    </source>
</evidence>
<dbReference type="EMBL" id="BK032825">
    <property type="protein sequence ID" value="DAF62630.1"/>
    <property type="molecule type" value="Genomic_DNA"/>
</dbReference>
<reference evidence="1" key="1">
    <citation type="journal article" date="2021" name="Proc. Natl. Acad. Sci. U.S.A.">
        <title>A Catalog of Tens of Thousands of Viruses from Human Metagenomes Reveals Hidden Associations with Chronic Diseases.</title>
        <authorList>
            <person name="Tisza M.J."/>
            <person name="Buck C.B."/>
        </authorList>
    </citation>
    <scope>NUCLEOTIDE SEQUENCE</scope>
    <source>
        <strain evidence="1">CtTfn5</strain>
    </source>
</reference>
<proteinExistence type="predicted"/>
<sequence>MIEFNYGLYDRYTNIDYNTPADWDDAPPILRIVGFRASVRMAKSTETAQYQGQTQYGNKGKTKLIPIIEAETSTGLFINRTSDLKGKITLQWHRTQPKGKDRINRADNDFTLRHKGEWDLEVDSDELALNGSFAEFWFSFSAPEASDVLRIVDERLRNWAEKMLHDMTMIEEMRSIQDSSLEITRME</sequence>